<protein>
    <submittedName>
        <fullName evidence="1">Uncharacterized protein</fullName>
    </submittedName>
</protein>
<dbReference type="EMBL" id="JAPFQA010000010">
    <property type="protein sequence ID" value="MCZ8546621.1"/>
    <property type="molecule type" value="Genomic_DNA"/>
</dbReference>
<reference evidence="1" key="1">
    <citation type="submission" date="2022-11" db="EMBL/GenBank/DDBJ databases">
        <authorList>
            <person name="Coimbra C."/>
        </authorList>
    </citation>
    <scope>NUCLEOTIDE SEQUENCE</scope>
    <source>
        <strain evidence="1">Jales19</strain>
    </source>
</reference>
<organism evidence="1 2">
    <name type="scientific">Mesorhizobium qingshengii</name>
    <dbReference type="NCBI Taxonomy" id="1165689"/>
    <lineage>
        <taxon>Bacteria</taxon>
        <taxon>Pseudomonadati</taxon>
        <taxon>Pseudomonadota</taxon>
        <taxon>Alphaproteobacteria</taxon>
        <taxon>Hyphomicrobiales</taxon>
        <taxon>Phyllobacteriaceae</taxon>
        <taxon>Mesorhizobium</taxon>
    </lineage>
</organism>
<sequence>MEIRKDGSGQKYIEWEQAKGHFKRAWVQRKSDPAKDWAGVSRYLNVVRCNEPGHPGGNPTDFPIFNDLSDEQILLAFVHGANAITGCKS</sequence>
<dbReference type="Proteomes" id="UP001152178">
    <property type="component" value="Unassembled WGS sequence"/>
</dbReference>
<evidence type="ECO:0000313" key="2">
    <source>
        <dbReference type="Proteomes" id="UP001152178"/>
    </source>
</evidence>
<comment type="caution">
    <text evidence="1">The sequence shown here is derived from an EMBL/GenBank/DDBJ whole genome shotgun (WGS) entry which is preliminary data.</text>
</comment>
<evidence type="ECO:0000313" key="1">
    <source>
        <dbReference type="EMBL" id="MCZ8546621.1"/>
    </source>
</evidence>
<name>A0ABT4QYF8_9HYPH</name>
<proteinExistence type="predicted"/>
<dbReference type="RefSeq" id="WP_269906979.1">
    <property type="nucleotide sequence ID" value="NZ_JAPFQA010000010.1"/>
</dbReference>
<accession>A0ABT4QYF8</accession>
<keyword evidence="2" id="KW-1185">Reference proteome</keyword>
<gene>
    <name evidence="1" type="ORF">OOJ09_20725</name>
</gene>